<evidence type="ECO:0000313" key="3">
    <source>
        <dbReference type="Proteomes" id="UP000245697"/>
    </source>
</evidence>
<feature type="signal peptide" evidence="1">
    <location>
        <begin position="1"/>
        <end position="21"/>
    </location>
</feature>
<sequence length="159" mass="16156">MTNSQLTATAALPAFTAPAPAFSTAPAAAPAFIATAAVVPGLGQTGVDLTLVLPVHGCPAAVRNVVERLSEALYAQCISFEVVGVADAAALAADEVNGLPLTRFVRADDTDLSMSLRAGSPVTSGRWVAVLDVDSAAEIDAYGFVELLHQAREGSAVHA</sequence>
<dbReference type="EMBL" id="QGGR01000017">
    <property type="protein sequence ID" value="PWK41260.1"/>
    <property type="molecule type" value="Genomic_DNA"/>
</dbReference>
<accession>A0A316F744</accession>
<name>A0A316F744_9ACTN</name>
<protein>
    <submittedName>
        <fullName evidence="2">Uncharacterized protein</fullName>
    </submittedName>
</protein>
<reference evidence="2 3" key="1">
    <citation type="submission" date="2018-05" db="EMBL/GenBank/DDBJ databases">
        <title>Genomic Encyclopedia of Archaeal and Bacterial Type Strains, Phase II (KMG-II): from individual species to whole genera.</title>
        <authorList>
            <person name="Goeker M."/>
        </authorList>
    </citation>
    <scope>NUCLEOTIDE SEQUENCE [LARGE SCALE GENOMIC DNA]</scope>
    <source>
        <strain evidence="2 3">DSM 45184</strain>
    </source>
</reference>
<gene>
    <name evidence="2" type="ORF">BC793_117127</name>
</gene>
<evidence type="ECO:0000256" key="1">
    <source>
        <dbReference type="SAM" id="SignalP"/>
    </source>
</evidence>
<keyword evidence="3" id="KW-1185">Reference proteome</keyword>
<dbReference type="AlphaFoldDB" id="A0A316F744"/>
<dbReference type="Proteomes" id="UP000245697">
    <property type="component" value="Unassembled WGS sequence"/>
</dbReference>
<keyword evidence="1" id="KW-0732">Signal</keyword>
<comment type="caution">
    <text evidence="2">The sequence shown here is derived from an EMBL/GenBank/DDBJ whole genome shotgun (WGS) entry which is preliminary data.</text>
</comment>
<feature type="chain" id="PRO_5016406923" evidence="1">
    <location>
        <begin position="22"/>
        <end position="159"/>
    </location>
</feature>
<proteinExistence type="predicted"/>
<dbReference type="RefSeq" id="WP_109599335.1">
    <property type="nucleotide sequence ID" value="NZ_BONA01000070.1"/>
</dbReference>
<evidence type="ECO:0000313" key="2">
    <source>
        <dbReference type="EMBL" id="PWK41260.1"/>
    </source>
</evidence>
<organism evidence="2 3">
    <name type="scientific">Actinoplanes xinjiangensis</name>
    <dbReference type="NCBI Taxonomy" id="512350"/>
    <lineage>
        <taxon>Bacteria</taxon>
        <taxon>Bacillati</taxon>
        <taxon>Actinomycetota</taxon>
        <taxon>Actinomycetes</taxon>
        <taxon>Micromonosporales</taxon>
        <taxon>Micromonosporaceae</taxon>
        <taxon>Actinoplanes</taxon>
    </lineage>
</organism>